<keyword evidence="2" id="KW-1185">Reference proteome</keyword>
<proteinExistence type="predicted"/>
<sequence length="109" mass="12811">MKKIKIFEFAIDNPLTEEKRKVVEEKIEENAQQSSTTVSYLWKENEETLHITVDPVLIEVKFLEKIVELYAEAPLWARLLLTDKKKNELRQEVEALLHKAEFITAKKAE</sequence>
<dbReference type="Proteomes" id="UP000001695">
    <property type="component" value="Chromosome"/>
</dbReference>
<dbReference type="OrthoDB" id="8449889at2"/>
<accession>B2ICP5</accession>
<dbReference type="eggNOG" id="ENOG50332JF">
    <property type="taxonomic scope" value="Bacteria"/>
</dbReference>
<dbReference type="AlphaFoldDB" id="B2ICP5"/>
<reference evidence="1 2" key="2">
    <citation type="journal article" date="2010" name="J. Bacteriol.">
        <title>Complete genome sequence of Beijerinckia indica subsp. indica.</title>
        <authorList>
            <person name="Tamas I."/>
            <person name="Dedysh S.N."/>
            <person name="Liesack W."/>
            <person name="Stott M.B."/>
            <person name="Alam M."/>
            <person name="Murrell J.C."/>
            <person name="Dunfield P.F."/>
        </authorList>
    </citation>
    <scope>NUCLEOTIDE SEQUENCE [LARGE SCALE GENOMIC DNA]</scope>
    <source>
        <strain evidence="2">ATCC 9039 / DSM 1715 / NCIMB 8712</strain>
    </source>
</reference>
<dbReference type="HOGENOM" id="CLU_2220087_0_0_5"/>
<evidence type="ECO:0000313" key="2">
    <source>
        <dbReference type="Proteomes" id="UP000001695"/>
    </source>
</evidence>
<name>B2ICP5_BEII9</name>
<organism evidence="1 2">
    <name type="scientific">Beijerinckia indica subsp. indica (strain ATCC 9039 / DSM 1715 / NCIMB 8712)</name>
    <dbReference type="NCBI Taxonomy" id="395963"/>
    <lineage>
        <taxon>Bacteria</taxon>
        <taxon>Pseudomonadati</taxon>
        <taxon>Pseudomonadota</taxon>
        <taxon>Alphaproteobacteria</taxon>
        <taxon>Hyphomicrobiales</taxon>
        <taxon>Beijerinckiaceae</taxon>
        <taxon>Beijerinckia</taxon>
    </lineage>
</organism>
<dbReference type="KEGG" id="bid:Bind_1688"/>
<evidence type="ECO:0000313" key="1">
    <source>
        <dbReference type="EMBL" id="ACB95319.1"/>
    </source>
</evidence>
<dbReference type="EMBL" id="CP001016">
    <property type="protein sequence ID" value="ACB95319.1"/>
    <property type="molecule type" value="Genomic_DNA"/>
</dbReference>
<protein>
    <submittedName>
        <fullName evidence="1">Uncharacterized protein</fullName>
    </submittedName>
</protein>
<gene>
    <name evidence="1" type="ordered locus">Bind_1688</name>
</gene>
<reference evidence="2" key="1">
    <citation type="submission" date="2008-03" db="EMBL/GenBank/DDBJ databases">
        <title>Complete sequence of chromosome of Beijerinckia indica subsp. indica ATCC 9039.</title>
        <authorList>
            <consortium name="US DOE Joint Genome Institute"/>
            <person name="Copeland A."/>
            <person name="Lucas S."/>
            <person name="Lapidus A."/>
            <person name="Glavina del Rio T."/>
            <person name="Dalin E."/>
            <person name="Tice H."/>
            <person name="Bruce D."/>
            <person name="Goodwin L."/>
            <person name="Pitluck S."/>
            <person name="LaButti K."/>
            <person name="Schmutz J."/>
            <person name="Larimer F."/>
            <person name="Land M."/>
            <person name="Hauser L."/>
            <person name="Kyrpides N."/>
            <person name="Mikhailova N."/>
            <person name="Dunfield P.F."/>
            <person name="Dedysh S.N."/>
            <person name="Liesack W."/>
            <person name="Saw J.H."/>
            <person name="Alam M."/>
            <person name="Chen Y."/>
            <person name="Murrell J.C."/>
            <person name="Richardson P."/>
        </authorList>
    </citation>
    <scope>NUCLEOTIDE SEQUENCE [LARGE SCALE GENOMIC DNA]</scope>
    <source>
        <strain evidence="2">ATCC 9039 / DSM 1715 / NCIMB 8712</strain>
    </source>
</reference>